<sequence length="161" mass="17699">MGVIHGRAGAVPNVFSSLDIEGRGRGAHIIPCSRLLFPPPYSPRVPRKRARAPSSPPPQWPSAWTLRVSRDVFGCRARIPYRQTVLACCTSCIRVRAIGSRAPSRLMRAESACLCTGTFPAVRACVCLFIRTRPSAIRTYTVPTYLLNTIYLAILSLGLFV</sequence>
<organism evidence="1 2">
    <name type="scientific">Mycena alexandri</name>
    <dbReference type="NCBI Taxonomy" id="1745969"/>
    <lineage>
        <taxon>Eukaryota</taxon>
        <taxon>Fungi</taxon>
        <taxon>Dikarya</taxon>
        <taxon>Basidiomycota</taxon>
        <taxon>Agaricomycotina</taxon>
        <taxon>Agaricomycetes</taxon>
        <taxon>Agaricomycetidae</taxon>
        <taxon>Agaricales</taxon>
        <taxon>Marasmiineae</taxon>
        <taxon>Mycenaceae</taxon>
        <taxon>Mycena</taxon>
    </lineage>
</organism>
<gene>
    <name evidence="1" type="ORF">C8F04DRAFT_1105728</name>
</gene>
<feature type="non-terminal residue" evidence="1">
    <location>
        <position position="1"/>
    </location>
</feature>
<reference evidence="1" key="1">
    <citation type="submission" date="2023-03" db="EMBL/GenBank/DDBJ databases">
        <title>Massive genome expansion in bonnet fungi (Mycena s.s.) driven by repeated elements and novel gene families across ecological guilds.</title>
        <authorList>
            <consortium name="Lawrence Berkeley National Laboratory"/>
            <person name="Harder C.B."/>
            <person name="Miyauchi S."/>
            <person name="Viragh M."/>
            <person name="Kuo A."/>
            <person name="Thoen E."/>
            <person name="Andreopoulos B."/>
            <person name="Lu D."/>
            <person name="Skrede I."/>
            <person name="Drula E."/>
            <person name="Henrissat B."/>
            <person name="Morin E."/>
            <person name="Kohler A."/>
            <person name="Barry K."/>
            <person name="LaButti K."/>
            <person name="Morin E."/>
            <person name="Salamov A."/>
            <person name="Lipzen A."/>
            <person name="Mereny Z."/>
            <person name="Hegedus B."/>
            <person name="Baldrian P."/>
            <person name="Stursova M."/>
            <person name="Weitz H."/>
            <person name="Taylor A."/>
            <person name="Grigoriev I.V."/>
            <person name="Nagy L.G."/>
            <person name="Martin F."/>
            <person name="Kauserud H."/>
        </authorList>
    </citation>
    <scope>NUCLEOTIDE SEQUENCE</scope>
    <source>
        <strain evidence="1">CBHHK200</strain>
    </source>
</reference>
<proteinExistence type="predicted"/>
<evidence type="ECO:0000313" key="1">
    <source>
        <dbReference type="EMBL" id="KAJ7032999.1"/>
    </source>
</evidence>
<comment type="caution">
    <text evidence="1">The sequence shown here is derived from an EMBL/GenBank/DDBJ whole genome shotgun (WGS) entry which is preliminary data.</text>
</comment>
<dbReference type="EMBL" id="JARJCM010000068">
    <property type="protein sequence ID" value="KAJ7032999.1"/>
    <property type="molecule type" value="Genomic_DNA"/>
</dbReference>
<protein>
    <submittedName>
        <fullName evidence="1">Uncharacterized protein</fullName>
    </submittedName>
</protein>
<evidence type="ECO:0000313" key="2">
    <source>
        <dbReference type="Proteomes" id="UP001218188"/>
    </source>
</evidence>
<dbReference type="AlphaFoldDB" id="A0AAD6SSR3"/>
<keyword evidence="2" id="KW-1185">Reference proteome</keyword>
<accession>A0AAD6SSR3</accession>
<name>A0AAD6SSR3_9AGAR</name>
<dbReference type="Proteomes" id="UP001218188">
    <property type="component" value="Unassembled WGS sequence"/>
</dbReference>